<protein>
    <submittedName>
        <fullName evidence="3">Glycine/D-amino acid oxidase</fullName>
    </submittedName>
</protein>
<proteinExistence type="predicted"/>
<keyword evidence="1" id="KW-0560">Oxidoreductase</keyword>
<evidence type="ECO:0000313" key="3">
    <source>
        <dbReference type="EMBL" id="SDH63300.1"/>
    </source>
</evidence>
<dbReference type="InterPro" id="IPR006076">
    <property type="entry name" value="FAD-dep_OxRdtase"/>
</dbReference>
<dbReference type="Gene3D" id="3.30.9.10">
    <property type="entry name" value="D-Amino Acid Oxidase, subunit A, domain 2"/>
    <property type="match status" value="1"/>
</dbReference>
<dbReference type="PANTHER" id="PTHR13847">
    <property type="entry name" value="SARCOSINE DEHYDROGENASE-RELATED"/>
    <property type="match status" value="1"/>
</dbReference>
<dbReference type="PANTHER" id="PTHR13847:SF281">
    <property type="entry name" value="FAD DEPENDENT OXIDOREDUCTASE DOMAIN-CONTAINING PROTEIN"/>
    <property type="match status" value="1"/>
</dbReference>
<name>A0ABY0P7X7_9HYPH</name>
<organism evidence="3 4">
    <name type="scientific">Bosea robiniae</name>
    <dbReference type="NCBI Taxonomy" id="1036780"/>
    <lineage>
        <taxon>Bacteria</taxon>
        <taxon>Pseudomonadati</taxon>
        <taxon>Pseudomonadota</taxon>
        <taxon>Alphaproteobacteria</taxon>
        <taxon>Hyphomicrobiales</taxon>
        <taxon>Boseaceae</taxon>
        <taxon>Bosea</taxon>
    </lineage>
</organism>
<sequence>MSSDLFASDFKAAPYWWDEVPRPELPRAEPPQQAEVVIVGSGYTGLQAALQTARGGRHTVVLDAEAAGFGCSTRNGGQISTSVKPGFDELARRHGRERAFAIMQEGRNSLRYIGDFVRDEGIDCDFGVVGRFHAAHAPGRYEELARSVGTQPKGLEVACHVVPRSEQRCEIGSDLYHGGVVYESHASINPARYHQGLLQRVVAAGAELVPHCPATGIERIGQDFLVQTPRGTIRTRDVVIATNGYTGPLTGWLRRRVIPIGSYVIATEALEPELVDRLIPKNRIVSDTRKVVYYYRASPDRRRILFGGRVSLSETDPRRSGPLLHGAMSRIFPELANRKISHSWCGFVAYSFDELMHIGRHDGTHYAMGYCGSGVGMASYLGMRLGQQVLGLAEGKTAFDGLPFQTRPFYSGNPWFLAPSVLYYSWRDRLAR</sequence>
<dbReference type="Pfam" id="PF01266">
    <property type="entry name" value="DAO"/>
    <property type="match status" value="1"/>
</dbReference>
<evidence type="ECO:0000313" key="4">
    <source>
        <dbReference type="Proteomes" id="UP000199468"/>
    </source>
</evidence>
<keyword evidence="4" id="KW-1185">Reference proteome</keyword>
<dbReference type="InterPro" id="IPR036188">
    <property type="entry name" value="FAD/NAD-bd_sf"/>
</dbReference>
<comment type="caution">
    <text evidence="3">The sequence shown here is derived from an EMBL/GenBank/DDBJ whole genome shotgun (WGS) entry which is preliminary data.</text>
</comment>
<dbReference type="EMBL" id="FNBZ01000010">
    <property type="protein sequence ID" value="SDH63300.1"/>
    <property type="molecule type" value="Genomic_DNA"/>
</dbReference>
<dbReference type="Gene3D" id="3.50.50.60">
    <property type="entry name" value="FAD/NAD(P)-binding domain"/>
    <property type="match status" value="1"/>
</dbReference>
<reference evidence="3 4" key="1">
    <citation type="submission" date="2016-10" db="EMBL/GenBank/DDBJ databases">
        <authorList>
            <person name="Varghese N."/>
            <person name="Submissions S."/>
        </authorList>
    </citation>
    <scope>NUCLEOTIDE SEQUENCE [LARGE SCALE GENOMIC DNA]</scope>
    <source>
        <strain evidence="3 4">DSM 26672</strain>
    </source>
</reference>
<evidence type="ECO:0000259" key="2">
    <source>
        <dbReference type="Pfam" id="PF01266"/>
    </source>
</evidence>
<accession>A0ABY0P7X7</accession>
<evidence type="ECO:0000256" key="1">
    <source>
        <dbReference type="ARBA" id="ARBA00023002"/>
    </source>
</evidence>
<gene>
    <name evidence="3" type="ORF">SAMN05421844_11050</name>
</gene>
<feature type="domain" description="FAD dependent oxidoreductase" evidence="2">
    <location>
        <begin position="36"/>
        <end position="385"/>
    </location>
</feature>
<dbReference type="SUPFAM" id="SSF51905">
    <property type="entry name" value="FAD/NAD(P)-binding domain"/>
    <property type="match status" value="1"/>
</dbReference>
<dbReference type="Proteomes" id="UP000199468">
    <property type="component" value="Unassembled WGS sequence"/>
</dbReference>
<dbReference type="RefSeq" id="WP_091862181.1">
    <property type="nucleotide sequence ID" value="NZ_FNBZ01000010.1"/>
</dbReference>